<dbReference type="Pfam" id="PF03221">
    <property type="entry name" value="HTH_Tnp_Tc5"/>
    <property type="match status" value="1"/>
</dbReference>
<evidence type="ECO:0000256" key="4">
    <source>
        <dbReference type="PROSITE-ProRule" id="PRU00320"/>
    </source>
</evidence>
<dbReference type="PROSITE" id="PS50960">
    <property type="entry name" value="HTH_PSQ"/>
    <property type="match status" value="1"/>
</dbReference>
<dbReference type="InterPro" id="IPR007889">
    <property type="entry name" value="HTH_Psq"/>
</dbReference>
<gene>
    <name evidence="8" type="primary">LOC108568373</name>
</gene>
<accession>A0ABM1NDM3</accession>
<dbReference type="Proteomes" id="UP000695000">
    <property type="component" value="Unplaced"/>
</dbReference>
<reference evidence="8" key="1">
    <citation type="submission" date="2025-08" db="UniProtKB">
        <authorList>
            <consortium name="RefSeq"/>
        </authorList>
    </citation>
    <scope>IDENTIFICATION</scope>
    <source>
        <tissue evidence="8">Whole Larva</tissue>
    </source>
</reference>
<dbReference type="Pfam" id="PF04218">
    <property type="entry name" value="CENP-B_N"/>
    <property type="match status" value="1"/>
</dbReference>
<sequence length="500" mass="56669">MSSKRKVISLELKMQIIRRVEAGERKSHVAQSLGLAQSTIKTILNQAEKVKDSVQNCSGHTAYKLTRTRGSIIEKMEKMLGVWVDDMTQRNAPLTQTVIQRKALTLFHQLKEQESEKTSETFVASRGWFEKFKKRATIHSLRRTDEAASAGAMKFVADLQEVIERGRYPPNLVFNVDESVIYWKRLPSKTVIPHCASRKKRLTLMMGANASGDMKLKPLLVYHAETNRRAWVTIDLFTDWFLNQFCPSVQRYCAQRNLEPKALLILDNAPGHPSNLGSLQTCIPVEVMFLPPNTTSILQPMDQGVKAALKANYLKRAFTQMSQAKDNEAIAEFWKNYDITDAITNIKAAWNELKYECLNSVWREVWFNIVMNCEAIDNEITAVCTDVVVLALATGSNEVDLANVLDLLKSQGETLTNDELLELMEQQVISSENDERPLVPIRPKKELTATIVTSCLNEVRHALEILSENDPDFARSCGVKRTVLEALNCYSAMIYNKKPR</sequence>
<feature type="DNA-binding region" description="H-T-H motif" evidence="4">
    <location>
        <begin position="26"/>
        <end position="46"/>
    </location>
</feature>
<organism evidence="7 8">
    <name type="scientific">Nicrophorus vespilloides</name>
    <name type="common">Boreal carrion beetle</name>
    <dbReference type="NCBI Taxonomy" id="110193"/>
    <lineage>
        <taxon>Eukaryota</taxon>
        <taxon>Metazoa</taxon>
        <taxon>Ecdysozoa</taxon>
        <taxon>Arthropoda</taxon>
        <taxon>Hexapoda</taxon>
        <taxon>Insecta</taxon>
        <taxon>Pterygota</taxon>
        <taxon>Neoptera</taxon>
        <taxon>Endopterygota</taxon>
        <taxon>Coleoptera</taxon>
        <taxon>Polyphaga</taxon>
        <taxon>Staphyliniformia</taxon>
        <taxon>Silphidae</taxon>
        <taxon>Nicrophorinae</taxon>
        <taxon>Nicrophorus</taxon>
    </lineage>
</organism>
<dbReference type="PANTHER" id="PTHR19303">
    <property type="entry name" value="TRANSPOSON"/>
    <property type="match status" value="1"/>
</dbReference>
<dbReference type="InterPro" id="IPR009057">
    <property type="entry name" value="Homeodomain-like_sf"/>
</dbReference>
<keyword evidence="3 4" id="KW-0539">Nucleus</keyword>
<evidence type="ECO:0000256" key="1">
    <source>
        <dbReference type="ARBA" id="ARBA00004123"/>
    </source>
</evidence>
<evidence type="ECO:0000313" key="8">
    <source>
        <dbReference type="RefSeq" id="XP_017784923.1"/>
    </source>
</evidence>
<proteinExistence type="predicted"/>
<feature type="domain" description="HTH psq-type" evidence="5">
    <location>
        <begin position="1"/>
        <end position="50"/>
    </location>
</feature>
<dbReference type="InterPro" id="IPR006600">
    <property type="entry name" value="HTH_CenpB_DNA-bd_dom"/>
</dbReference>
<protein>
    <submittedName>
        <fullName evidence="8">Tigger transposable element-derived protein 1-like</fullName>
    </submittedName>
</protein>
<dbReference type="Gene3D" id="1.10.10.60">
    <property type="entry name" value="Homeodomain-like"/>
    <property type="match status" value="2"/>
</dbReference>
<dbReference type="PANTHER" id="PTHR19303:SF26">
    <property type="entry name" value="TIGGER TRANSPOSABLE ELEMENT-DERIVED PROTEIN 1"/>
    <property type="match status" value="1"/>
</dbReference>
<name>A0ABM1NDM3_NICVS</name>
<dbReference type="InterPro" id="IPR050863">
    <property type="entry name" value="CenT-Element_Derived"/>
</dbReference>
<keyword evidence="7" id="KW-1185">Reference proteome</keyword>
<dbReference type="RefSeq" id="XP_017784923.1">
    <property type="nucleotide sequence ID" value="XM_017929434.1"/>
</dbReference>
<evidence type="ECO:0000313" key="7">
    <source>
        <dbReference type="Proteomes" id="UP000695000"/>
    </source>
</evidence>
<dbReference type="InterPro" id="IPR004875">
    <property type="entry name" value="DDE_SF_endonuclease_dom"/>
</dbReference>
<evidence type="ECO:0000259" key="6">
    <source>
        <dbReference type="PROSITE" id="PS51253"/>
    </source>
</evidence>
<evidence type="ECO:0000259" key="5">
    <source>
        <dbReference type="PROSITE" id="PS50960"/>
    </source>
</evidence>
<feature type="domain" description="HTH CENPB-type" evidence="6">
    <location>
        <begin position="64"/>
        <end position="142"/>
    </location>
</feature>
<evidence type="ECO:0000256" key="3">
    <source>
        <dbReference type="ARBA" id="ARBA00023242"/>
    </source>
</evidence>
<keyword evidence="2 4" id="KW-0238">DNA-binding</keyword>
<dbReference type="PROSITE" id="PS51253">
    <property type="entry name" value="HTH_CENPB"/>
    <property type="match status" value="1"/>
</dbReference>
<dbReference type="SUPFAM" id="SSF46689">
    <property type="entry name" value="Homeodomain-like"/>
    <property type="match status" value="2"/>
</dbReference>
<dbReference type="Pfam" id="PF03184">
    <property type="entry name" value="DDE_1"/>
    <property type="match status" value="1"/>
</dbReference>
<dbReference type="SMART" id="SM00674">
    <property type="entry name" value="CENPB"/>
    <property type="match status" value="1"/>
</dbReference>
<evidence type="ECO:0000256" key="2">
    <source>
        <dbReference type="ARBA" id="ARBA00023125"/>
    </source>
</evidence>
<comment type="subcellular location">
    <subcellularLocation>
        <location evidence="1 4">Nucleus</location>
    </subcellularLocation>
</comment>
<dbReference type="GeneID" id="108568373"/>